<feature type="domain" description="SsuA/THI5-like" evidence="1">
    <location>
        <begin position="25"/>
        <end position="98"/>
    </location>
</feature>
<accession>A0ABU4WZK0</accession>
<reference evidence="2 3" key="1">
    <citation type="submission" date="2023-08" db="EMBL/GenBank/DDBJ databases">
        <title>Implementing the SeqCode for naming new Mesorhizobium species isolated from Vachellia karroo root nodules.</title>
        <authorList>
            <person name="Van Lill M."/>
        </authorList>
    </citation>
    <scope>NUCLEOTIDE SEQUENCE [LARGE SCALE GENOMIC DNA]</scope>
    <source>
        <strain evidence="2 3">VK3E</strain>
    </source>
</reference>
<evidence type="ECO:0000259" key="1">
    <source>
        <dbReference type="Pfam" id="PF09084"/>
    </source>
</evidence>
<dbReference type="InterPro" id="IPR015168">
    <property type="entry name" value="SsuA/THI5"/>
</dbReference>
<keyword evidence="3" id="KW-1185">Reference proteome</keyword>
<dbReference type="EMBL" id="JAVIIS010000013">
    <property type="protein sequence ID" value="MDX8440244.1"/>
    <property type="molecule type" value="Genomic_DNA"/>
</dbReference>
<name>A0ABU4WZK0_9HYPH</name>
<sequence length="104" mass="10733">MTIGTTFSPPAPAPLRLAGGAQGFNWLPVFVADELGLFAKHGIAIEHKRFSTVDKATSAVIEGEADLAITPPEGAVADFVKGGEVTHFLATASRPVSGCRCTAP</sequence>
<gene>
    <name evidence="2" type="ORF">RFM51_11635</name>
</gene>
<dbReference type="RefSeq" id="WP_320214162.1">
    <property type="nucleotide sequence ID" value="NZ_JAVIIS010000013.1"/>
</dbReference>
<dbReference type="Proteomes" id="UP001272097">
    <property type="component" value="Unassembled WGS sequence"/>
</dbReference>
<dbReference type="Gene3D" id="3.40.190.10">
    <property type="entry name" value="Periplasmic binding protein-like II"/>
    <property type="match status" value="1"/>
</dbReference>
<evidence type="ECO:0000313" key="2">
    <source>
        <dbReference type="EMBL" id="MDX8440244.1"/>
    </source>
</evidence>
<proteinExistence type="predicted"/>
<dbReference type="Pfam" id="PF09084">
    <property type="entry name" value="NMT1"/>
    <property type="match status" value="1"/>
</dbReference>
<protein>
    <submittedName>
        <fullName evidence="2">ABC transporter substrate-binding protein</fullName>
    </submittedName>
</protein>
<evidence type="ECO:0000313" key="3">
    <source>
        <dbReference type="Proteomes" id="UP001272097"/>
    </source>
</evidence>
<dbReference type="SUPFAM" id="SSF53850">
    <property type="entry name" value="Periplasmic binding protein-like II"/>
    <property type="match status" value="1"/>
</dbReference>
<comment type="caution">
    <text evidence="2">The sequence shown here is derived from an EMBL/GenBank/DDBJ whole genome shotgun (WGS) entry which is preliminary data.</text>
</comment>
<organism evidence="2 3">
    <name type="scientific">Mesorhizobium australafricanum</name>
    <dbReference type="NCBI Taxonomy" id="3072311"/>
    <lineage>
        <taxon>Bacteria</taxon>
        <taxon>Pseudomonadati</taxon>
        <taxon>Pseudomonadota</taxon>
        <taxon>Alphaproteobacteria</taxon>
        <taxon>Hyphomicrobiales</taxon>
        <taxon>Phyllobacteriaceae</taxon>
        <taxon>Mesorhizobium</taxon>
    </lineage>
</organism>